<feature type="transmembrane region" description="Helical" evidence="7">
    <location>
        <begin position="395"/>
        <end position="418"/>
    </location>
</feature>
<evidence type="ECO:0000256" key="1">
    <source>
        <dbReference type="ARBA" id="ARBA00004141"/>
    </source>
</evidence>
<dbReference type="AlphaFoldDB" id="A0AAD5XR48"/>
<gene>
    <name evidence="8" type="ORF">HDU87_002522</name>
</gene>
<feature type="transmembrane region" description="Helical" evidence="7">
    <location>
        <begin position="20"/>
        <end position="40"/>
    </location>
</feature>
<keyword evidence="4 7" id="KW-1133">Transmembrane helix</keyword>
<feature type="transmembrane region" description="Helical" evidence="7">
    <location>
        <begin position="185"/>
        <end position="206"/>
    </location>
</feature>
<evidence type="ECO:0000313" key="8">
    <source>
        <dbReference type="EMBL" id="KAJ3184956.1"/>
    </source>
</evidence>
<evidence type="ECO:0000313" key="9">
    <source>
        <dbReference type="Proteomes" id="UP001212152"/>
    </source>
</evidence>
<dbReference type="PANTHER" id="PTHR43791">
    <property type="entry name" value="PERMEASE-RELATED"/>
    <property type="match status" value="1"/>
</dbReference>
<sequence>MPDYDIQELELVRRLDARLCPVLAVLFFAFVVDRGTVFAARITHHTTHAGAQLDLGASDAAFVLALVAYGISSIICVFPSTFALRKYGPARWIGAMAVGSGFVTACTAASQNLAGWVVSKVVLGALQAGFFSGVMLYILSFYTREEWATRMSWIVSSATMGVSFLGVFADWGAQFDGMHGLDTWRWMYVCNGVLSMAAGTAAFVFLPNYPETTVFLTPADRVLAVARGHDGSEGGGAAGHESDDEPPARAHLAKPKPPRVTFASGQLVEAICDARNWLFTASFCFVSVTMDVLVTLGPQVAATSFGITSAFLAANRDDPDKIADAIEDVETGTRHARIIAAGPYFIGGLAAFITAWNSDRTGDRALHATIPLLVSSLGLAMLAFIPASAAGAGPWRYFLGLLPATSGIVAAYPCLLSYALDKAQGDTARVAVAALTFSFGQAFSPAVASPGSFLLLDASSPSVHAVGAGVCAFGTAFSAFCVLLIRWLYRREETQMWGKGPGLRRLLNDADEGKAWDVELSQADVFENDLGSKKKNGGGITAGKVVRANRKASGFWQRDQQDTGDSDWDLQEYASR</sequence>
<proteinExistence type="predicted"/>
<comment type="caution">
    <text evidence="8">The sequence shown here is derived from an EMBL/GenBank/DDBJ whole genome shotgun (WGS) entry which is preliminary data.</text>
</comment>
<dbReference type="Pfam" id="PF07690">
    <property type="entry name" value="MFS_1"/>
    <property type="match status" value="1"/>
</dbReference>
<dbReference type="Proteomes" id="UP001212152">
    <property type="component" value="Unassembled WGS sequence"/>
</dbReference>
<feature type="transmembrane region" description="Helical" evidence="7">
    <location>
        <begin position="60"/>
        <end position="78"/>
    </location>
</feature>
<feature type="region of interest" description="Disordered" evidence="6">
    <location>
        <begin position="230"/>
        <end position="255"/>
    </location>
</feature>
<evidence type="ECO:0000256" key="4">
    <source>
        <dbReference type="ARBA" id="ARBA00022989"/>
    </source>
</evidence>
<dbReference type="GO" id="GO:0022857">
    <property type="term" value="F:transmembrane transporter activity"/>
    <property type="evidence" value="ECO:0007669"/>
    <property type="project" value="InterPro"/>
</dbReference>
<accession>A0AAD5XR48</accession>
<organism evidence="8 9">
    <name type="scientific">Geranomyces variabilis</name>
    <dbReference type="NCBI Taxonomy" id="109894"/>
    <lineage>
        <taxon>Eukaryota</taxon>
        <taxon>Fungi</taxon>
        <taxon>Fungi incertae sedis</taxon>
        <taxon>Chytridiomycota</taxon>
        <taxon>Chytridiomycota incertae sedis</taxon>
        <taxon>Chytridiomycetes</taxon>
        <taxon>Spizellomycetales</taxon>
        <taxon>Powellomycetaceae</taxon>
        <taxon>Geranomyces</taxon>
    </lineage>
</organism>
<feature type="transmembrane region" description="Helical" evidence="7">
    <location>
        <begin position="338"/>
        <end position="356"/>
    </location>
</feature>
<comment type="subcellular location">
    <subcellularLocation>
        <location evidence="1">Membrane</location>
        <topology evidence="1">Multi-pass membrane protein</topology>
    </subcellularLocation>
</comment>
<evidence type="ECO:0000256" key="7">
    <source>
        <dbReference type="SAM" id="Phobius"/>
    </source>
</evidence>
<feature type="transmembrane region" description="Helical" evidence="7">
    <location>
        <begin position="90"/>
        <end position="110"/>
    </location>
</feature>
<dbReference type="EMBL" id="JADGJQ010000002">
    <property type="protein sequence ID" value="KAJ3184956.1"/>
    <property type="molecule type" value="Genomic_DNA"/>
</dbReference>
<dbReference type="PANTHER" id="PTHR43791:SF36">
    <property type="entry name" value="TRANSPORTER, PUTATIVE (AFU_ORTHOLOGUE AFUA_6G08340)-RELATED"/>
    <property type="match status" value="1"/>
</dbReference>
<dbReference type="Gene3D" id="1.20.1250.20">
    <property type="entry name" value="MFS general substrate transporter like domains"/>
    <property type="match status" value="2"/>
</dbReference>
<dbReference type="SUPFAM" id="SSF103473">
    <property type="entry name" value="MFS general substrate transporter"/>
    <property type="match status" value="1"/>
</dbReference>
<dbReference type="GO" id="GO:0016020">
    <property type="term" value="C:membrane"/>
    <property type="evidence" value="ECO:0007669"/>
    <property type="project" value="UniProtKB-SubCell"/>
</dbReference>
<dbReference type="InterPro" id="IPR011701">
    <property type="entry name" value="MFS"/>
</dbReference>
<evidence type="ECO:0000256" key="3">
    <source>
        <dbReference type="ARBA" id="ARBA00022692"/>
    </source>
</evidence>
<evidence type="ECO:0000256" key="5">
    <source>
        <dbReference type="ARBA" id="ARBA00023136"/>
    </source>
</evidence>
<keyword evidence="2" id="KW-0813">Transport</keyword>
<feature type="transmembrane region" description="Helical" evidence="7">
    <location>
        <begin position="151"/>
        <end position="173"/>
    </location>
</feature>
<evidence type="ECO:0000256" key="2">
    <source>
        <dbReference type="ARBA" id="ARBA00022448"/>
    </source>
</evidence>
<feature type="transmembrane region" description="Helical" evidence="7">
    <location>
        <begin position="368"/>
        <end position="389"/>
    </location>
</feature>
<dbReference type="InterPro" id="IPR036259">
    <property type="entry name" value="MFS_trans_sf"/>
</dbReference>
<feature type="transmembrane region" description="Helical" evidence="7">
    <location>
        <begin position="116"/>
        <end position="139"/>
    </location>
</feature>
<keyword evidence="5 7" id="KW-0472">Membrane</keyword>
<name>A0AAD5XR48_9FUNG</name>
<keyword evidence="9" id="KW-1185">Reference proteome</keyword>
<protein>
    <submittedName>
        <fullName evidence="8">Uncharacterized protein</fullName>
    </submittedName>
</protein>
<feature type="transmembrane region" description="Helical" evidence="7">
    <location>
        <begin position="465"/>
        <end position="489"/>
    </location>
</feature>
<keyword evidence="3 7" id="KW-0812">Transmembrane</keyword>
<evidence type="ECO:0000256" key="6">
    <source>
        <dbReference type="SAM" id="MobiDB-lite"/>
    </source>
</evidence>
<feature type="transmembrane region" description="Helical" evidence="7">
    <location>
        <begin position="430"/>
        <end position="453"/>
    </location>
</feature>
<reference evidence="8" key="1">
    <citation type="submission" date="2020-05" db="EMBL/GenBank/DDBJ databases">
        <title>Phylogenomic resolution of chytrid fungi.</title>
        <authorList>
            <person name="Stajich J.E."/>
            <person name="Amses K."/>
            <person name="Simmons R."/>
            <person name="Seto K."/>
            <person name="Myers J."/>
            <person name="Bonds A."/>
            <person name="Quandt C.A."/>
            <person name="Barry K."/>
            <person name="Liu P."/>
            <person name="Grigoriev I."/>
            <person name="Longcore J.E."/>
            <person name="James T.Y."/>
        </authorList>
    </citation>
    <scope>NUCLEOTIDE SEQUENCE</scope>
    <source>
        <strain evidence="8">JEL0379</strain>
    </source>
</reference>